<reference evidence="1 2" key="1">
    <citation type="submission" date="2023-03" db="EMBL/GenBank/DDBJ databases">
        <title>Paludisphaera mucosa sp. nov. a novel planctomycete from northern fen.</title>
        <authorList>
            <person name="Ivanova A."/>
        </authorList>
    </citation>
    <scope>NUCLEOTIDE SEQUENCE [LARGE SCALE GENOMIC DNA]</scope>
    <source>
        <strain evidence="1 2">Pla2</strain>
    </source>
</reference>
<dbReference type="RefSeq" id="WP_277859364.1">
    <property type="nucleotide sequence ID" value="NZ_JARRAG010000001.1"/>
</dbReference>
<comment type="caution">
    <text evidence="1">The sequence shown here is derived from an EMBL/GenBank/DDBJ whole genome shotgun (WGS) entry which is preliminary data.</text>
</comment>
<dbReference type="Gene3D" id="3.40.720.10">
    <property type="entry name" value="Alkaline Phosphatase, subunit A"/>
    <property type="match status" value="2"/>
</dbReference>
<organism evidence="1 2">
    <name type="scientific">Paludisphaera mucosa</name>
    <dbReference type="NCBI Taxonomy" id="3030827"/>
    <lineage>
        <taxon>Bacteria</taxon>
        <taxon>Pseudomonadati</taxon>
        <taxon>Planctomycetota</taxon>
        <taxon>Planctomycetia</taxon>
        <taxon>Isosphaerales</taxon>
        <taxon>Isosphaeraceae</taxon>
        <taxon>Paludisphaera</taxon>
    </lineage>
</organism>
<dbReference type="EMBL" id="JARRAG010000001">
    <property type="protein sequence ID" value="MDG3003006.1"/>
    <property type="molecule type" value="Genomic_DNA"/>
</dbReference>
<evidence type="ECO:0000313" key="1">
    <source>
        <dbReference type="EMBL" id="MDG3003006.1"/>
    </source>
</evidence>
<dbReference type="PANTHER" id="PTHR10151">
    <property type="entry name" value="ECTONUCLEOTIDE PYROPHOSPHATASE/PHOSPHODIESTERASE"/>
    <property type="match status" value="1"/>
</dbReference>
<evidence type="ECO:0000313" key="2">
    <source>
        <dbReference type="Proteomes" id="UP001216907"/>
    </source>
</evidence>
<dbReference type="SUPFAM" id="SSF53649">
    <property type="entry name" value="Alkaline phosphatase-like"/>
    <property type="match status" value="1"/>
</dbReference>
<sequence length="527" mass="57939">MPPNPSRVLFVGLDGGTRAILDPAFDRGWAPNLAGLWKRSAVGRLRSTDPMVTPVAWTSFSTGCTPLTHGVHDFNYLDHADQTIREHDAATVRTPTLWEIVSRLGGSVVSLGLPLTYPAPPVRGLFVAGADAPDTEHAFAQCPDFGRLLRDEVPDYTNKLVWKRRPRTPEEALDQADRCAAIFRAQAEAAWKADDRVDWTAMMVHYHNLDSLQHRMWPYFDVDETGVRGAGFTDAVERSIRALDDSIGRLLDLAADRDAAVVVVSDHGFGPCRSLVNVNGMLRAAGLQRTRVYGTRFRYRAIRLLERFRRWRALREPGAAAPAKARPIDGQMSCDWSRTLAFAPFGQLCGNVFLNREAVSGAAADRALDEIVAMLKDARDPDRGDRLFADVYATARRFGVDPAKEGMPDVFALSADGYQAQAKWSERHRNAILRPDPGLPATHWVDGVVAIDGPGVRPGHRLDARLQDLAPTSLALLGLDVPPFMEGRVLHEAFDEPLDVHRSEPPASAAIPTRSYDEVVAAAVDGP</sequence>
<name>A0ABT6F5Z2_9BACT</name>
<dbReference type="Proteomes" id="UP001216907">
    <property type="component" value="Unassembled WGS sequence"/>
</dbReference>
<protein>
    <submittedName>
        <fullName evidence="1">Alkaline phosphatase family protein</fullName>
    </submittedName>
</protein>
<gene>
    <name evidence="1" type="ORF">PZE19_04445</name>
</gene>
<keyword evidence="2" id="KW-1185">Reference proteome</keyword>
<dbReference type="Pfam" id="PF01663">
    <property type="entry name" value="Phosphodiest"/>
    <property type="match status" value="1"/>
</dbReference>
<dbReference type="InterPro" id="IPR017850">
    <property type="entry name" value="Alkaline_phosphatase_core_sf"/>
</dbReference>
<accession>A0ABT6F5Z2</accession>
<dbReference type="PANTHER" id="PTHR10151:SF120">
    <property type="entry name" value="BIS(5'-ADENOSYL)-TRIPHOSPHATASE"/>
    <property type="match status" value="1"/>
</dbReference>
<proteinExistence type="predicted"/>
<dbReference type="InterPro" id="IPR002591">
    <property type="entry name" value="Phosphodiest/P_Trfase"/>
</dbReference>